<evidence type="ECO:0000313" key="4">
    <source>
        <dbReference type="EMBL" id="GGF32825.1"/>
    </source>
</evidence>
<proteinExistence type="inferred from homology"/>
<sequence>MPFVNVKLVDGVFTESEKHAMAAALTDVMVKFEGSEAFREVVWVLIEELHTDGWHIGGEPFRGPLSLMDTLGRSKSVYESIDGHPVTRPELAAAAPFIEK</sequence>
<accession>A0A917BB16</accession>
<evidence type="ECO:0000259" key="3">
    <source>
        <dbReference type="Pfam" id="PF01361"/>
    </source>
</evidence>
<evidence type="ECO:0000256" key="1">
    <source>
        <dbReference type="ARBA" id="ARBA00006723"/>
    </source>
</evidence>
<dbReference type="PANTHER" id="PTHR35530:SF1">
    <property type="entry name" value="2-HYDROXYMUCONATE TAUTOMERASE"/>
    <property type="match status" value="1"/>
</dbReference>
<gene>
    <name evidence="4" type="ORF">GCM10011399_27450</name>
</gene>
<organism evidence="4 5">
    <name type="scientific">Subtercola lobariae</name>
    <dbReference type="NCBI Taxonomy" id="1588641"/>
    <lineage>
        <taxon>Bacteria</taxon>
        <taxon>Bacillati</taxon>
        <taxon>Actinomycetota</taxon>
        <taxon>Actinomycetes</taxon>
        <taxon>Micrococcales</taxon>
        <taxon>Microbacteriaceae</taxon>
        <taxon>Subtercola</taxon>
    </lineage>
</organism>
<protein>
    <recommendedName>
        <fullName evidence="3">4-oxalocrotonate tautomerase-like domain-containing protein</fullName>
    </recommendedName>
</protein>
<dbReference type="SUPFAM" id="SSF55331">
    <property type="entry name" value="Tautomerase/MIF"/>
    <property type="match status" value="1"/>
</dbReference>
<comment type="similarity">
    <text evidence="1">Belongs to the 4-oxalocrotonate tautomerase family.</text>
</comment>
<evidence type="ECO:0000313" key="5">
    <source>
        <dbReference type="Proteomes" id="UP000598775"/>
    </source>
</evidence>
<dbReference type="EMBL" id="BMGP01000005">
    <property type="protein sequence ID" value="GGF32825.1"/>
    <property type="molecule type" value="Genomic_DNA"/>
</dbReference>
<keyword evidence="2" id="KW-0413">Isomerase</keyword>
<dbReference type="GO" id="GO:0016853">
    <property type="term" value="F:isomerase activity"/>
    <property type="evidence" value="ECO:0007669"/>
    <property type="project" value="UniProtKB-KW"/>
</dbReference>
<dbReference type="InterPro" id="IPR004370">
    <property type="entry name" value="4-OT-like_dom"/>
</dbReference>
<evidence type="ECO:0000256" key="2">
    <source>
        <dbReference type="ARBA" id="ARBA00023235"/>
    </source>
</evidence>
<dbReference type="Gene3D" id="3.30.429.10">
    <property type="entry name" value="Macrophage Migration Inhibitory Factor"/>
    <property type="match status" value="1"/>
</dbReference>
<feature type="domain" description="4-oxalocrotonate tautomerase-like" evidence="3">
    <location>
        <begin position="2"/>
        <end position="61"/>
    </location>
</feature>
<dbReference type="InterPro" id="IPR014347">
    <property type="entry name" value="Tautomerase/MIF_sf"/>
</dbReference>
<name>A0A917BB16_9MICO</name>
<comment type="caution">
    <text evidence="4">The sequence shown here is derived from an EMBL/GenBank/DDBJ whole genome shotgun (WGS) entry which is preliminary data.</text>
</comment>
<dbReference type="PANTHER" id="PTHR35530">
    <property type="entry name" value="TAUTOMERASE-RELATED"/>
    <property type="match status" value="1"/>
</dbReference>
<dbReference type="AlphaFoldDB" id="A0A917BB16"/>
<dbReference type="Pfam" id="PF01361">
    <property type="entry name" value="Tautomerase"/>
    <property type="match status" value="1"/>
</dbReference>
<keyword evidence="5" id="KW-1185">Reference proteome</keyword>
<dbReference type="Proteomes" id="UP000598775">
    <property type="component" value="Unassembled WGS sequence"/>
</dbReference>
<dbReference type="RefSeq" id="WP_188679182.1">
    <property type="nucleotide sequence ID" value="NZ_BMGP01000005.1"/>
</dbReference>
<reference evidence="4 5" key="1">
    <citation type="journal article" date="2014" name="Int. J. Syst. Evol. Microbiol.">
        <title>Complete genome sequence of Corynebacterium casei LMG S-19264T (=DSM 44701T), isolated from a smear-ripened cheese.</title>
        <authorList>
            <consortium name="US DOE Joint Genome Institute (JGI-PGF)"/>
            <person name="Walter F."/>
            <person name="Albersmeier A."/>
            <person name="Kalinowski J."/>
            <person name="Ruckert C."/>
        </authorList>
    </citation>
    <scope>NUCLEOTIDE SEQUENCE [LARGE SCALE GENOMIC DNA]</scope>
    <source>
        <strain evidence="4 5">CGMCC 1.12976</strain>
    </source>
</reference>